<dbReference type="OrthoDB" id="6451308at2"/>
<evidence type="ECO:0000313" key="2">
    <source>
        <dbReference type="Proteomes" id="UP000036277"/>
    </source>
</evidence>
<dbReference type="InterPro" id="IPR011664">
    <property type="entry name" value="Abi_system_AbiD/AbiF-like"/>
</dbReference>
<organism evidence="1 2">
    <name type="scientific">Xenorhabdus khoisanae</name>
    <dbReference type="NCBI Taxonomy" id="880157"/>
    <lineage>
        <taxon>Bacteria</taxon>
        <taxon>Pseudomonadati</taxon>
        <taxon>Pseudomonadota</taxon>
        <taxon>Gammaproteobacteria</taxon>
        <taxon>Enterobacterales</taxon>
        <taxon>Morganellaceae</taxon>
        <taxon>Xenorhabdus</taxon>
    </lineage>
</organism>
<comment type="caution">
    <text evidence="1">The sequence shown here is derived from an EMBL/GenBank/DDBJ whole genome shotgun (WGS) entry which is preliminary data.</text>
</comment>
<reference evidence="1 2" key="1">
    <citation type="submission" date="2015-06" db="EMBL/GenBank/DDBJ databases">
        <title>Draft Whole-Genome Sequence of the Entomopathogenic Bacterium Xenorhabdus khoisanae.</title>
        <authorList>
            <person name="Naidoo S."/>
            <person name="Featherston J."/>
            <person name="Gray V.M."/>
        </authorList>
    </citation>
    <scope>NUCLEOTIDE SEQUENCE [LARGE SCALE GENOMIC DNA]</scope>
    <source>
        <strain evidence="1 2">MCB</strain>
    </source>
</reference>
<dbReference type="PATRIC" id="fig|880157.4.peg.627"/>
<accession>A0A0J5FXA4</accession>
<protein>
    <recommendedName>
        <fullName evidence="3">CAAX protease</fullName>
    </recommendedName>
</protein>
<gene>
    <name evidence="1" type="ORF">AB204_03015</name>
</gene>
<evidence type="ECO:0008006" key="3">
    <source>
        <dbReference type="Google" id="ProtNLM"/>
    </source>
</evidence>
<dbReference type="AlphaFoldDB" id="A0A0J5FXA4"/>
<sequence length="349" mass="40535">MTIEAITKSLSASRFATYQSPILGGTSSEQCLGIYLWNKQLASVFLPALQVIEISLRNAIYQSYIQYEEKRIEHKFASHVWEEKKSKIDRSWFVTAFTQQNNPGAYKGIQAALKQLDQEKKPHTPENIIAKLTFGFWVSMVRNEFDVQKKPYLVLWPHLRGLVFPEALNTQTGRPLSINSIGNELKEINKIRNRLSHHEPLWRDQRAYQIEDIINKVIEHYERCLKVIYWINPSNMKLLDIIENNQKMAELCSIHALWKNKQLPIGIPSLPINKEWGKAIILDSSHIGEIIHIADNHILIKSKKDRVIFFGKKEELQGGIDTYQEHDLVKYYPESSTARYPNAKKIIKM</sequence>
<proteinExistence type="predicted"/>
<dbReference type="RefSeq" id="WP_047961904.1">
    <property type="nucleotide sequence ID" value="NZ_CAWMBG010000016.1"/>
</dbReference>
<evidence type="ECO:0000313" key="1">
    <source>
        <dbReference type="EMBL" id="KMJ46567.1"/>
    </source>
</evidence>
<dbReference type="Pfam" id="PF07751">
    <property type="entry name" value="Abi_2"/>
    <property type="match status" value="1"/>
</dbReference>
<keyword evidence="2" id="KW-1185">Reference proteome</keyword>
<dbReference type="STRING" id="880157.AB204_03015"/>
<dbReference type="EMBL" id="LFCV01000016">
    <property type="protein sequence ID" value="KMJ46567.1"/>
    <property type="molecule type" value="Genomic_DNA"/>
</dbReference>
<name>A0A0J5FXA4_9GAMM</name>
<dbReference type="Proteomes" id="UP000036277">
    <property type="component" value="Unassembled WGS sequence"/>
</dbReference>